<dbReference type="EMBL" id="JADKGY010000006">
    <property type="protein sequence ID" value="MBK9982280.1"/>
    <property type="molecule type" value="Genomic_DNA"/>
</dbReference>
<dbReference type="Gene3D" id="3.40.30.10">
    <property type="entry name" value="Glutaredoxin"/>
    <property type="match status" value="1"/>
</dbReference>
<dbReference type="PANTHER" id="PTHR45663">
    <property type="entry name" value="GEO12009P1"/>
    <property type="match status" value="1"/>
</dbReference>
<keyword evidence="5 8" id="KW-0676">Redox-active center</keyword>
<keyword evidence="2" id="KW-0813">Transport</keyword>
<dbReference type="PANTHER" id="PTHR45663:SF11">
    <property type="entry name" value="GEO12009P1"/>
    <property type="match status" value="1"/>
</dbReference>
<gene>
    <name evidence="10" type="primary">trxA</name>
    <name evidence="10" type="ORF">IPP15_07630</name>
</gene>
<dbReference type="GO" id="GO:0015035">
    <property type="term" value="F:protein-disulfide reductase activity"/>
    <property type="evidence" value="ECO:0007669"/>
    <property type="project" value="UniProtKB-UniRule"/>
</dbReference>
<feature type="site" description="Contributes to redox potential value" evidence="7">
    <location>
        <position position="24"/>
    </location>
</feature>
<feature type="active site" description="Nucleophile" evidence="7">
    <location>
        <position position="23"/>
    </location>
</feature>
<dbReference type="GO" id="GO:0005737">
    <property type="term" value="C:cytoplasm"/>
    <property type="evidence" value="ECO:0007669"/>
    <property type="project" value="TreeGrafter"/>
</dbReference>
<dbReference type="PIRSF" id="PIRSF000077">
    <property type="entry name" value="Thioredoxin"/>
    <property type="match status" value="1"/>
</dbReference>
<dbReference type="PRINTS" id="PR00421">
    <property type="entry name" value="THIOREDOXIN"/>
</dbReference>
<dbReference type="CDD" id="cd02947">
    <property type="entry name" value="TRX_family"/>
    <property type="match status" value="1"/>
</dbReference>
<dbReference type="Proteomes" id="UP000808337">
    <property type="component" value="Unassembled WGS sequence"/>
</dbReference>
<keyword evidence="3" id="KW-0249">Electron transport</keyword>
<sequence>MSAFSDKINSDKPTLVDFHAVWCGPCKMQEPILKSAHKKFADKVSFLKVDIDKNPNAAAAYQIRGVPTLILFKKGEIKWRHSGVVSEQVLSQELTRYS</sequence>
<accession>A0A9D7SV58</accession>
<evidence type="ECO:0000256" key="7">
    <source>
        <dbReference type="PIRSR" id="PIRSR000077-1"/>
    </source>
</evidence>
<evidence type="ECO:0000256" key="6">
    <source>
        <dbReference type="NCBIfam" id="TIGR01068"/>
    </source>
</evidence>
<proteinExistence type="inferred from homology"/>
<dbReference type="SUPFAM" id="SSF52833">
    <property type="entry name" value="Thioredoxin-like"/>
    <property type="match status" value="1"/>
</dbReference>
<dbReference type="PROSITE" id="PS00194">
    <property type="entry name" value="THIOREDOXIN_1"/>
    <property type="match status" value="1"/>
</dbReference>
<feature type="disulfide bond" description="Redox-active" evidence="8">
    <location>
        <begin position="23"/>
        <end position="26"/>
    </location>
</feature>
<dbReference type="PROSITE" id="PS51352">
    <property type="entry name" value="THIOREDOXIN_2"/>
    <property type="match status" value="1"/>
</dbReference>
<protein>
    <recommendedName>
        <fullName evidence="6">Thioredoxin</fullName>
    </recommendedName>
</protein>
<evidence type="ECO:0000313" key="10">
    <source>
        <dbReference type="EMBL" id="MBK9982280.1"/>
    </source>
</evidence>
<dbReference type="InterPro" id="IPR036249">
    <property type="entry name" value="Thioredoxin-like_sf"/>
</dbReference>
<dbReference type="AlphaFoldDB" id="A0A9D7SV58"/>
<dbReference type="FunFam" id="3.40.30.10:FF:000001">
    <property type="entry name" value="Thioredoxin"/>
    <property type="match status" value="1"/>
</dbReference>
<dbReference type="NCBIfam" id="TIGR01068">
    <property type="entry name" value="thioredoxin"/>
    <property type="match status" value="1"/>
</dbReference>
<comment type="caution">
    <text evidence="10">The sequence shown here is derived from an EMBL/GenBank/DDBJ whole genome shotgun (WGS) entry which is preliminary data.</text>
</comment>
<dbReference type="InterPro" id="IPR013766">
    <property type="entry name" value="Thioredoxin_domain"/>
</dbReference>
<feature type="site" description="Contributes to redox potential value" evidence="7">
    <location>
        <position position="25"/>
    </location>
</feature>
<evidence type="ECO:0000256" key="3">
    <source>
        <dbReference type="ARBA" id="ARBA00022982"/>
    </source>
</evidence>
<reference evidence="10 11" key="1">
    <citation type="submission" date="2020-10" db="EMBL/GenBank/DDBJ databases">
        <title>Connecting structure to function with the recovery of over 1000 high-quality activated sludge metagenome-assembled genomes encoding full-length rRNA genes using long-read sequencing.</title>
        <authorList>
            <person name="Singleton C.M."/>
            <person name="Petriglieri F."/>
            <person name="Kristensen J.M."/>
            <person name="Kirkegaard R.H."/>
            <person name="Michaelsen T.Y."/>
            <person name="Andersen M.H."/>
            <person name="Karst S.M."/>
            <person name="Dueholm M.S."/>
            <person name="Nielsen P.H."/>
            <person name="Albertsen M."/>
        </authorList>
    </citation>
    <scope>NUCLEOTIDE SEQUENCE [LARGE SCALE GENOMIC DNA]</scope>
    <source>
        <strain evidence="10">Ribe_18-Q3-R11-54_MAXAC.273</strain>
    </source>
</reference>
<evidence type="ECO:0000256" key="4">
    <source>
        <dbReference type="ARBA" id="ARBA00023157"/>
    </source>
</evidence>
<evidence type="ECO:0000256" key="2">
    <source>
        <dbReference type="ARBA" id="ARBA00022448"/>
    </source>
</evidence>
<evidence type="ECO:0000256" key="8">
    <source>
        <dbReference type="PIRSR" id="PIRSR000077-4"/>
    </source>
</evidence>
<feature type="domain" description="Thioredoxin" evidence="9">
    <location>
        <begin position="1"/>
        <end position="98"/>
    </location>
</feature>
<name>A0A9D7SV58_9BACT</name>
<organism evidence="10 11">
    <name type="scientific">Candidatus Opimibacter skivensis</name>
    <dbReference type="NCBI Taxonomy" id="2982028"/>
    <lineage>
        <taxon>Bacteria</taxon>
        <taxon>Pseudomonadati</taxon>
        <taxon>Bacteroidota</taxon>
        <taxon>Saprospiria</taxon>
        <taxon>Saprospirales</taxon>
        <taxon>Saprospiraceae</taxon>
        <taxon>Candidatus Opimibacter</taxon>
    </lineage>
</organism>
<evidence type="ECO:0000259" key="9">
    <source>
        <dbReference type="PROSITE" id="PS51352"/>
    </source>
</evidence>
<dbReference type="InterPro" id="IPR005746">
    <property type="entry name" value="Thioredoxin"/>
</dbReference>
<keyword evidence="4 8" id="KW-1015">Disulfide bond</keyword>
<comment type="similarity">
    <text evidence="1">Belongs to the thioredoxin family.</text>
</comment>
<evidence type="ECO:0000313" key="11">
    <source>
        <dbReference type="Proteomes" id="UP000808337"/>
    </source>
</evidence>
<dbReference type="InterPro" id="IPR017937">
    <property type="entry name" value="Thioredoxin_CS"/>
</dbReference>
<feature type="site" description="Deprotonates C-terminal active site Cys" evidence="7">
    <location>
        <position position="17"/>
    </location>
</feature>
<evidence type="ECO:0000256" key="1">
    <source>
        <dbReference type="ARBA" id="ARBA00008987"/>
    </source>
</evidence>
<dbReference type="Pfam" id="PF00085">
    <property type="entry name" value="Thioredoxin"/>
    <property type="match status" value="1"/>
</dbReference>
<evidence type="ECO:0000256" key="5">
    <source>
        <dbReference type="ARBA" id="ARBA00023284"/>
    </source>
</evidence>
<feature type="active site" description="Nucleophile" evidence="7">
    <location>
        <position position="26"/>
    </location>
</feature>